<dbReference type="PROSITE" id="PS51186">
    <property type="entry name" value="GNAT"/>
    <property type="match status" value="1"/>
</dbReference>
<gene>
    <name evidence="2" type="primary">eis_1</name>
    <name evidence="2" type="ORF">MPOCJGCO_2758</name>
</gene>
<evidence type="ECO:0000313" key="2">
    <source>
        <dbReference type="EMBL" id="GJE60644.1"/>
    </source>
</evidence>
<dbReference type="Pfam" id="PF00583">
    <property type="entry name" value="Acetyltransf_1"/>
    <property type="match status" value="1"/>
</dbReference>
<dbReference type="Proteomes" id="UP001055057">
    <property type="component" value="Unassembled WGS sequence"/>
</dbReference>
<dbReference type="EMBL" id="BPRB01000151">
    <property type="protein sequence ID" value="GJE60644.1"/>
    <property type="molecule type" value="Genomic_DNA"/>
</dbReference>
<evidence type="ECO:0000313" key="3">
    <source>
        <dbReference type="Proteomes" id="UP001055057"/>
    </source>
</evidence>
<dbReference type="InterPro" id="IPR016181">
    <property type="entry name" value="Acyl_CoA_acyltransferase"/>
</dbReference>
<proteinExistence type="predicted"/>
<dbReference type="Gene3D" id="3.40.630.30">
    <property type="match status" value="1"/>
</dbReference>
<protein>
    <submittedName>
        <fullName evidence="2">N-acetyltransferase Eis</fullName>
    </submittedName>
</protein>
<accession>A0ABQ4TZH4</accession>
<name>A0ABQ4TZH4_9HYPH</name>
<reference evidence="2" key="1">
    <citation type="journal article" date="2021" name="Front. Microbiol.">
        <title>Comprehensive Comparative Genomics and Phenotyping of Methylobacterium Species.</title>
        <authorList>
            <person name="Alessa O."/>
            <person name="Ogura Y."/>
            <person name="Fujitani Y."/>
            <person name="Takami H."/>
            <person name="Hayashi T."/>
            <person name="Sahin N."/>
            <person name="Tani A."/>
        </authorList>
    </citation>
    <scope>NUCLEOTIDE SEQUENCE</scope>
    <source>
        <strain evidence="2">DSM 23632</strain>
    </source>
</reference>
<dbReference type="CDD" id="cd04301">
    <property type="entry name" value="NAT_SF"/>
    <property type="match status" value="1"/>
</dbReference>
<dbReference type="SUPFAM" id="SSF55729">
    <property type="entry name" value="Acyl-CoA N-acyltransferases (Nat)"/>
    <property type="match status" value="1"/>
</dbReference>
<evidence type="ECO:0000259" key="1">
    <source>
        <dbReference type="PROSITE" id="PS51186"/>
    </source>
</evidence>
<dbReference type="RefSeq" id="WP_238183257.1">
    <property type="nucleotide sequence ID" value="NZ_BPRB01000151.1"/>
</dbReference>
<keyword evidence="3" id="KW-1185">Reference proteome</keyword>
<comment type="caution">
    <text evidence="2">The sequence shown here is derived from an EMBL/GenBank/DDBJ whole genome shotgun (WGS) entry which is preliminary data.</text>
</comment>
<sequence length="183" mass="19000">MIEIRAEHAFDVGARERLLDACFGATRGAKTSERLREGRLPARGLAFSATRAGRLVGTLRLWHVEAGTARPALLLGPLAVDPALQGQGLGRVMMQAALGRAESLGHGAVLLVGDAPYYARFGFSQATAAGLSLPGPFERARFLGLELRDGTLVGAEGLVRATGAFAPENAAAAGAGGERRRAA</sequence>
<dbReference type="InterPro" id="IPR000182">
    <property type="entry name" value="GNAT_dom"/>
</dbReference>
<reference evidence="2" key="2">
    <citation type="submission" date="2021-08" db="EMBL/GenBank/DDBJ databases">
        <authorList>
            <person name="Tani A."/>
            <person name="Ola A."/>
            <person name="Ogura Y."/>
            <person name="Katsura K."/>
            <person name="Hayashi T."/>
        </authorList>
    </citation>
    <scope>NUCLEOTIDE SEQUENCE</scope>
    <source>
        <strain evidence="2">DSM 23632</strain>
    </source>
</reference>
<organism evidence="2 3">
    <name type="scientific">Methylobacterium trifolii</name>
    <dbReference type="NCBI Taxonomy" id="1003092"/>
    <lineage>
        <taxon>Bacteria</taxon>
        <taxon>Pseudomonadati</taxon>
        <taxon>Pseudomonadota</taxon>
        <taxon>Alphaproteobacteria</taxon>
        <taxon>Hyphomicrobiales</taxon>
        <taxon>Methylobacteriaceae</taxon>
        <taxon>Methylobacterium</taxon>
    </lineage>
</organism>
<feature type="domain" description="N-acetyltransferase" evidence="1">
    <location>
        <begin position="2"/>
        <end position="148"/>
    </location>
</feature>